<accession>A0ABY7FUD1</accession>
<reference evidence="2" key="1">
    <citation type="submission" date="2022-11" db="EMBL/GenBank/DDBJ databases">
        <title>Centuries of genome instability and evolution in soft-shell clam transmissible cancer (bioRxiv).</title>
        <authorList>
            <person name="Hart S.F.M."/>
            <person name="Yonemitsu M.A."/>
            <person name="Giersch R.M."/>
            <person name="Beal B.F."/>
            <person name="Arriagada G."/>
            <person name="Davis B.W."/>
            <person name="Ostrander E.A."/>
            <person name="Goff S.P."/>
            <person name="Metzger M.J."/>
        </authorList>
    </citation>
    <scope>NUCLEOTIDE SEQUENCE</scope>
    <source>
        <strain evidence="2">MELC-2E11</strain>
        <tissue evidence="2">Siphon/mantle</tissue>
    </source>
</reference>
<evidence type="ECO:0000313" key="2">
    <source>
        <dbReference type="EMBL" id="WAR24469.1"/>
    </source>
</evidence>
<keyword evidence="3" id="KW-1185">Reference proteome</keyword>
<feature type="compositionally biased region" description="Polar residues" evidence="1">
    <location>
        <begin position="201"/>
        <end position="215"/>
    </location>
</feature>
<feature type="compositionally biased region" description="Basic and acidic residues" evidence="1">
    <location>
        <begin position="74"/>
        <end position="90"/>
    </location>
</feature>
<gene>
    <name evidence="2" type="ORF">MAR_038138</name>
</gene>
<dbReference type="EMBL" id="CP111024">
    <property type="protein sequence ID" value="WAR24469.1"/>
    <property type="molecule type" value="Genomic_DNA"/>
</dbReference>
<feature type="compositionally biased region" description="Basic and acidic residues" evidence="1">
    <location>
        <begin position="1"/>
        <end position="28"/>
    </location>
</feature>
<protein>
    <submittedName>
        <fullName evidence="2">Uncharacterized protein</fullName>
    </submittedName>
</protein>
<proteinExistence type="predicted"/>
<feature type="compositionally biased region" description="Basic and acidic residues" evidence="1">
    <location>
        <begin position="119"/>
        <end position="131"/>
    </location>
</feature>
<feature type="region of interest" description="Disordered" evidence="1">
    <location>
        <begin position="306"/>
        <end position="369"/>
    </location>
</feature>
<evidence type="ECO:0000313" key="3">
    <source>
        <dbReference type="Proteomes" id="UP001164746"/>
    </source>
</evidence>
<feature type="region of interest" description="Disordered" evidence="1">
    <location>
        <begin position="201"/>
        <end position="235"/>
    </location>
</feature>
<organism evidence="2 3">
    <name type="scientific">Mya arenaria</name>
    <name type="common">Soft-shell clam</name>
    <dbReference type="NCBI Taxonomy" id="6604"/>
    <lineage>
        <taxon>Eukaryota</taxon>
        <taxon>Metazoa</taxon>
        <taxon>Spiralia</taxon>
        <taxon>Lophotrochozoa</taxon>
        <taxon>Mollusca</taxon>
        <taxon>Bivalvia</taxon>
        <taxon>Autobranchia</taxon>
        <taxon>Heteroconchia</taxon>
        <taxon>Euheterodonta</taxon>
        <taxon>Imparidentia</taxon>
        <taxon>Neoheterodontei</taxon>
        <taxon>Myida</taxon>
        <taxon>Myoidea</taxon>
        <taxon>Myidae</taxon>
        <taxon>Mya</taxon>
    </lineage>
</organism>
<evidence type="ECO:0000256" key="1">
    <source>
        <dbReference type="SAM" id="MobiDB-lite"/>
    </source>
</evidence>
<feature type="compositionally biased region" description="Basic and acidic residues" evidence="1">
    <location>
        <begin position="306"/>
        <end position="319"/>
    </location>
</feature>
<dbReference type="Proteomes" id="UP001164746">
    <property type="component" value="Chromosome 13"/>
</dbReference>
<name>A0ABY7FUD1_MYAAR</name>
<feature type="region of interest" description="Disordered" evidence="1">
    <location>
        <begin position="1"/>
        <end position="132"/>
    </location>
</feature>
<sequence>MEMTKEDAHREKLEKWRMERQKEKELKTKRQPSSHKLLATSTSAKPEENSKKLKPVKSRLFDYQTKQKPTGPNKENKLSHMKDTKLDSKRPSNHHVIKPKPDLKRKSRDVHTSVPAKRRYSEALSKHEKSKPFSGILKRKSCVGSFNFTGGDAAKAIITQGNDEGDSQGVESRRLSYTVTPGKDDTARKTFPVAAVTPGVSSRNVRFRTPPNNGLGQEKMKMKKTPKPANESERREALNAWLKSKNKTPSKFRHLMCFHAKQEDRSLDPLTKTSLSVKELSSQPKEDIAKCLRETLKYVTERKIQEASRRGRTPRRSEVQAENVFKSSKVVKKRRRSASQTPCQVVTPVRRSTRRSLQNMPDSLKDRKASYTSIEEVGSKDDILFQPNVALDTILAGVEDDD</sequence>